<dbReference type="Pfam" id="PF08281">
    <property type="entry name" value="Sigma70_r4_2"/>
    <property type="match status" value="1"/>
</dbReference>
<evidence type="ECO:0000313" key="8">
    <source>
        <dbReference type="EMBL" id="TDK32609.1"/>
    </source>
</evidence>
<dbReference type="InterPro" id="IPR039425">
    <property type="entry name" value="RNA_pol_sigma-70-like"/>
</dbReference>
<dbReference type="NCBIfam" id="TIGR02937">
    <property type="entry name" value="sigma70-ECF"/>
    <property type="match status" value="1"/>
</dbReference>
<evidence type="ECO:0000313" key="9">
    <source>
        <dbReference type="Proteomes" id="UP000295543"/>
    </source>
</evidence>
<dbReference type="Gene3D" id="1.10.10.10">
    <property type="entry name" value="Winged helix-like DNA-binding domain superfamily/Winged helix DNA-binding domain"/>
    <property type="match status" value="1"/>
</dbReference>
<comment type="caution">
    <text evidence="8">The sequence shown here is derived from an EMBL/GenBank/DDBJ whole genome shotgun (WGS) entry which is preliminary data.</text>
</comment>
<feature type="domain" description="RNA polymerase sigma-70 region 2" evidence="6">
    <location>
        <begin position="29"/>
        <end position="95"/>
    </location>
</feature>
<comment type="similarity">
    <text evidence="1">Belongs to the sigma-70 factor family. ECF subfamily.</text>
</comment>
<organism evidence="8 9">
    <name type="scientific">Luteimonas terrae</name>
    <dbReference type="NCBI Taxonomy" id="1530191"/>
    <lineage>
        <taxon>Bacteria</taxon>
        <taxon>Pseudomonadati</taxon>
        <taxon>Pseudomonadota</taxon>
        <taxon>Gammaproteobacteria</taxon>
        <taxon>Lysobacterales</taxon>
        <taxon>Lysobacteraceae</taxon>
        <taxon>Luteimonas</taxon>
    </lineage>
</organism>
<dbReference type="Gene3D" id="1.10.1740.10">
    <property type="match status" value="1"/>
</dbReference>
<dbReference type="EMBL" id="SMTG01000002">
    <property type="protein sequence ID" value="TDK32609.1"/>
    <property type="molecule type" value="Genomic_DNA"/>
</dbReference>
<evidence type="ECO:0000256" key="2">
    <source>
        <dbReference type="ARBA" id="ARBA00023015"/>
    </source>
</evidence>
<dbReference type="SUPFAM" id="SSF88946">
    <property type="entry name" value="Sigma2 domain of RNA polymerase sigma factors"/>
    <property type="match status" value="1"/>
</dbReference>
<evidence type="ECO:0000256" key="4">
    <source>
        <dbReference type="ARBA" id="ARBA00023125"/>
    </source>
</evidence>
<keyword evidence="2" id="KW-0805">Transcription regulation</keyword>
<dbReference type="AlphaFoldDB" id="A0A4R5UBM2"/>
<dbReference type="SUPFAM" id="SSF88659">
    <property type="entry name" value="Sigma3 and sigma4 domains of RNA polymerase sigma factors"/>
    <property type="match status" value="1"/>
</dbReference>
<dbReference type="InterPro" id="IPR036388">
    <property type="entry name" value="WH-like_DNA-bd_sf"/>
</dbReference>
<keyword evidence="5" id="KW-0804">Transcription</keyword>
<dbReference type="PANTHER" id="PTHR43133">
    <property type="entry name" value="RNA POLYMERASE ECF-TYPE SIGMA FACTO"/>
    <property type="match status" value="1"/>
</dbReference>
<sequence length="182" mass="20530">METMPTDIREEAALVRRARWGDQRAFETLYDRHAGAIHALAYRLTGDRGAAEDITQDTFLRMVQFIGGLRGDRPLRPWLKRVAANAAIDRLRRERLVSGSIEADALVDGAPAMDTGLDASTLLRRLPADIRTLVWLHTVEGWTHAELAQRFGRSESWSKSIVSRALQQLRAHPDTRSDHMPP</sequence>
<feature type="domain" description="RNA polymerase sigma factor 70 region 4 type 2" evidence="7">
    <location>
        <begin position="121"/>
        <end position="169"/>
    </location>
</feature>
<reference evidence="8 9" key="1">
    <citation type="submission" date="2019-03" db="EMBL/GenBank/DDBJ databases">
        <title>Luteimonas zhaokaii sp.nov., isolated from the rectal contents of Plateau pika in Yushu, Qinghai Province, China.</title>
        <authorList>
            <person name="Zhang G."/>
        </authorList>
    </citation>
    <scope>NUCLEOTIDE SEQUENCE [LARGE SCALE GENOMIC DNA]</scope>
    <source>
        <strain evidence="8 9">THG-MD21</strain>
    </source>
</reference>
<dbReference type="GO" id="GO:0016987">
    <property type="term" value="F:sigma factor activity"/>
    <property type="evidence" value="ECO:0007669"/>
    <property type="project" value="UniProtKB-KW"/>
</dbReference>
<proteinExistence type="inferred from homology"/>
<keyword evidence="9" id="KW-1185">Reference proteome</keyword>
<dbReference type="GO" id="GO:0003677">
    <property type="term" value="F:DNA binding"/>
    <property type="evidence" value="ECO:0007669"/>
    <property type="project" value="UniProtKB-KW"/>
</dbReference>
<dbReference type="Pfam" id="PF04542">
    <property type="entry name" value="Sigma70_r2"/>
    <property type="match status" value="1"/>
</dbReference>
<dbReference type="InterPro" id="IPR013249">
    <property type="entry name" value="RNA_pol_sigma70_r4_t2"/>
</dbReference>
<keyword evidence="4" id="KW-0238">DNA-binding</keyword>
<evidence type="ECO:0000256" key="3">
    <source>
        <dbReference type="ARBA" id="ARBA00023082"/>
    </source>
</evidence>
<evidence type="ECO:0000259" key="7">
    <source>
        <dbReference type="Pfam" id="PF08281"/>
    </source>
</evidence>
<gene>
    <name evidence="8" type="ORF">E2F49_00575</name>
</gene>
<dbReference type="GO" id="GO:0006352">
    <property type="term" value="P:DNA-templated transcription initiation"/>
    <property type="evidence" value="ECO:0007669"/>
    <property type="project" value="InterPro"/>
</dbReference>
<dbReference type="PANTHER" id="PTHR43133:SF8">
    <property type="entry name" value="RNA POLYMERASE SIGMA FACTOR HI_1459-RELATED"/>
    <property type="match status" value="1"/>
</dbReference>
<dbReference type="Proteomes" id="UP000295543">
    <property type="component" value="Unassembled WGS sequence"/>
</dbReference>
<dbReference type="InterPro" id="IPR013325">
    <property type="entry name" value="RNA_pol_sigma_r2"/>
</dbReference>
<protein>
    <submittedName>
        <fullName evidence="8">RNA polymerase sigma factor</fullName>
    </submittedName>
</protein>
<accession>A0A4R5UBM2</accession>
<dbReference type="RefSeq" id="WP_133392184.1">
    <property type="nucleotide sequence ID" value="NZ_SMTG01000002.1"/>
</dbReference>
<dbReference type="OrthoDB" id="6236508at2"/>
<evidence type="ECO:0000259" key="6">
    <source>
        <dbReference type="Pfam" id="PF04542"/>
    </source>
</evidence>
<evidence type="ECO:0000256" key="5">
    <source>
        <dbReference type="ARBA" id="ARBA00023163"/>
    </source>
</evidence>
<dbReference type="InterPro" id="IPR013324">
    <property type="entry name" value="RNA_pol_sigma_r3/r4-like"/>
</dbReference>
<dbReference type="InterPro" id="IPR007627">
    <property type="entry name" value="RNA_pol_sigma70_r2"/>
</dbReference>
<name>A0A4R5UBM2_9GAMM</name>
<keyword evidence="3" id="KW-0731">Sigma factor</keyword>
<evidence type="ECO:0000256" key="1">
    <source>
        <dbReference type="ARBA" id="ARBA00010641"/>
    </source>
</evidence>
<dbReference type="InterPro" id="IPR014284">
    <property type="entry name" value="RNA_pol_sigma-70_dom"/>
</dbReference>